<dbReference type="OrthoDB" id="6431605at2759"/>
<dbReference type="EMBL" id="BMAW01106049">
    <property type="protein sequence ID" value="GFT22276.1"/>
    <property type="molecule type" value="Genomic_DNA"/>
</dbReference>
<protein>
    <submittedName>
        <fullName evidence="1">Uncharacterized protein</fullName>
    </submittedName>
</protein>
<sequence>MYWICCTQDAAKCVLPILEKLNAANYTFNNKKNELETNGKPDYRSNARDIFSYMMKNSQSNVILQTIPYIVHGYHERDIPMQWIGNKRLREQLIRSDANSMFEKISSQCGEQ</sequence>
<evidence type="ECO:0000313" key="2">
    <source>
        <dbReference type="Proteomes" id="UP000887013"/>
    </source>
</evidence>
<dbReference type="Proteomes" id="UP000887013">
    <property type="component" value="Unassembled WGS sequence"/>
</dbReference>
<gene>
    <name evidence="1" type="ORF">NPIL_143061</name>
</gene>
<keyword evidence="2" id="KW-1185">Reference proteome</keyword>
<reference evidence="1" key="1">
    <citation type="submission" date="2020-08" db="EMBL/GenBank/DDBJ databases">
        <title>Multicomponent nature underlies the extraordinary mechanical properties of spider dragline silk.</title>
        <authorList>
            <person name="Kono N."/>
            <person name="Nakamura H."/>
            <person name="Mori M."/>
            <person name="Yoshida Y."/>
            <person name="Ohtoshi R."/>
            <person name="Malay A.D."/>
            <person name="Moran D.A.P."/>
            <person name="Tomita M."/>
            <person name="Numata K."/>
            <person name="Arakawa K."/>
        </authorList>
    </citation>
    <scope>NUCLEOTIDE SEQUENCE</scope>
</reference>
<comment type="caution">
    <text evidence="1">The sequence shown here is derived from an EMBL/GenBank/DDBJ whole genome shotgun (WGS) entry which is preliminary data.</text>
</comment>
<accession>A0A8X6NLL3</accession>
<name>A0A8X6NLL3_NEPPI</name>
<evidence type="ECO:0000313" key="1">
    <source>
        <dbReference type="EMBL" id="GFT22276.1"/>
    </source>
</evidence>
<organism evidence="1 2">
    <name type="scientific">Nephila pilipes</name>
    <name type="common">Giant wood spider</name>
    <name type="synonym">Nephila maculata</name>
    <dbReference type="NCBI Taxonomy" id="299642"/>
    <lineage>
        <taxon>Eukaryota</taxon>
        <taxon>Metazoa</taxon>
        <taxon>Ecdysozoa</taxon>
        <taxon>Arthropoda</taxon>
        <taxon>Chelicerata</taxon>
        <taxon>Arachnida</taxon>
        <taxon>Araneae</taxon>
        <taxon>Araneomorphae</taxon>
        <taxon>Entelegynae</taxon>
        <taxon>Araneoidea</taxon>
        <taxon>Nephilidae</taxon>
        <taxon>Nephila</taxon>
    </lineage>
</organism>
<dbReference type="AlphaFoldDB" id="A0A8X6NLL3"/>
<proteinExistence type="predicted"/>